<dbReference type="RefSeq" id="WP_290259329.1">
    <property type="nucleotide sequence ID" value="NZ_JAUFQG010000004.1"/>
</dbReference>
<dbReference type="Gene3D" id="3.30.70.260">
    <property type="match status" value="1"/>
</dbReference>
<organism evidence="3 4">
    <name type="scientific">Simiduia curdlanivorans</name>
    <dbReference type="NCBI Taxonomy" id="1492769"/>
    <lineage>
        <taxon>Bacteria</taxon>
        <taxon>Pseudomonadati</taxon>
        <taxon>Pseudomonadota</taxon>
        <taxon>Gammaproteobacteria</taxon>
        <taxon>Cellvibrionales</taxon>
        <taxon>Cellvibrionaceae</taxon>
        <taxon>Simiduia</taxon>
    </lineage>
</organism>
<comment type="caution">
    <text evidence="3">The sequence shown here is derived from an EMBL/GenBank/DDBJ whole genome shotgun (WGS) entry which is preliminary data.</text>
</comment>
<dbReference type="CDD" id="cd01398">
    <property type="entry name" value="RPI_A"/>
    <property type="match status" value="1"/>
</dbReference>
<feature type="binding site" evidence="2">
    <location>
        <position position="125"/>
    </location>
    <ligand>
        <name>substrate</name>
    </ligand>
</feature>
<evidence type="ECO:0000313" key="4">
    <source>
        <dbReference type="Proteomes" id="UP001595840"/>
    </source>
</evidence>
<dbReference type="Gene3D" id="3.40.50.1360">
    <property type="match status" value="1"/>
</dbReference>
<comment type="similarity">
    <text evidence="2">Belongs to the ribose 5-phosphate isomerase family.</text>
</comment>
<reference evidence="4" key="1">
    <citation type="journal article" date="2019" name="Int. J. Syst. Evol. Microbiol.">
        <title>The Global Catalogue of Microorganisms (GCM) 10K type strain sequencing project: providing services to taxonomists for standard genome sequencing and annotation.</title>
        <authorList>
            <consortium name="The Broad Institute Genomics Platform"/>
            <consortium name="The Broad Institute Genome Sequencing Center for Infectious Disease"/>
            <person name="Wu L."/>
            <person name="Ma J."/>
        </authorList>
    </citation>
    <scope>NUCLEOTIDE SEQUENCE [LARGE SCALE GENOMIC DNA]</scope>
    <source>
        <strain evidence="4">CECT 8570</strain>
    </source>
</reference>
<name>A0ABV8V5Y0_9GAMM</name>
<dbReference type="NCBIfam" id="NF001924">
    <property type="entry name" value="PRK00702.1"/>
    <property type="match status" value="1"/>
</dbReference>
<gene>
    <name evidence="2 3" type="primary">rpiA</name>
    <name evidence="3" type="ORF">ACFOX3_09940</name>
</gene>
<dbReference type="GO" id="GO:0004751">
    <property type="term" value="F:ribose-5-phosphate isomerase activity"/>
    <property type="evidence" value="ECO:0007669"/>
    <property type="project" value="UniProtKB-EC"/>
</dbReference>
<evidence type="ECO:0000313" key="3">
    <source>
        <dbReference type="EMBL" id="MFC4362625.1"/>
    </source>
</evidence>
<proteinExistence type="inferred from homology"/>
<evidence type="ECO:0000256" key="2">
    <source>
        <dbReference type="HAMAP-Rule" id="MF_00170"/>
    </source>
</evidence>
<sequence length="229" mass="24348">MNQDQLKQAVARAAVDYIKPKLESNSIVGVGTGSTANFFIDYLAEIKGLFDGAVASSEASAERLRQKGVVVYDLNAVDHICVYVDGADETNPQLHLIKGGGAALTREKIVAAVADEFVCIADGSKWVETLGAFPLPVEVIPMSRSHVARELVKLGGDPVYRKGVITDNGNEILDVHNLHIADALSVELAINQIVGVVTNGLFAHRPADLLLLGTESGVKTLRAHVESGI</sequence>
<dbReference type="InterPro" id="IPR004788">
    <property type="entry name" value="Ribose5P_isomerase_type_A"/>
</dbReference>
<dbReference type="PANTHER" id="PTHR11934">
    <property type="entry name" value="RIBOSE-5-PHOSPHATE ISOMERASE"/>
    <property type="match status" value="1"/>
</dbReference>
<dbReference type="PANTHER" id="PTHR11934:SF0">
    <property type="entry name" value="RIBOSE-5-PHOSPHATE ISOMERASE"/>
    <property type="match status" value="1"/>
</dbReference>
<dbReference type="EMBL" id="JBHSCX010000008">
    <property type="protein sequence ID" value="MFC4362625.1"/>
    <property type="molecule type" value="Genomic_DNA"/>
</dbReference>
<comment type="subunit">
    <text evidence="2">Homodimer.</text>
</comment>
<dbReference type="EC" id="5.3.1.6" evidence="2"/>
<comment type="function">
    <text evidence="2">Catalyzes the reversible conversion of ribose-5-phosphate to ribulose 5-phosphate.</text>
</comment>
<evidence type="ECO:0000256" key="1">
    <source>
        <dbReference type="ARBA" id="ARBA00023235"/>
    </source>
</evidence>
<dbReference type="SUPFAM" id="SSF75445">
    <property type="entry name" value="D-ribose-5-phosphate isomerase (RpiA), lid domain"/>
    <property type="match status" value="1"/>
</dbReference>
<protein>
    <recommendedName>
        <fullName evidence="2">Ribose-5-phosphate isomerase A</fullName>
        <ecNumber evidence="2">5.3.1.6</ecNumber>
    </recommendedName>
    <alternativeName>
        <fullName evidence="2">Phosphoriboisomerase A</fullName>
        <shortName evidence="2">PRI</shortName>
    </alternativeName>
</protein>
<feature type="binding site" evidence="2">
    <location>
        <begin position="98"/>
        <end position="101"/>
    </location>
    <ligand>
        <name>substrate</name>
    </ligand>
</feature>
<dbReference type="Proteomes" id="UP001595840">
    <property type="component" value="Unassembled WGS sequence"/>
</dbReference>
<comment type="pathway">
    <text evidence="2">Carbohydrate degradation; pentose phosphate pathway; D-ribose 5-phosphate from D-ribulose 5-phosphate (non-oxidative stage): step 1/1.</text>
</comment>
<comment type="catalytic activity">
    <reaction evidence="2">
        <text>aldehydo-D-ribose 5-phosphate = D-ribulose 5-phosphate</text>
        <dbReference type="Rhea" id="RHEA:14657"/>
        <dbReference type="ChEBI" id="CHEBI:58121"/>
        <dbReference type="ChEBI" id="CHEBI:58273"/>
        <dbReference type="EC" id="5.3.1.6"/>
    </reaction>
</comment>
<dbReference type="NCBIfam" id="TIGR00021">
    <property type="entry name" value="rpiA"/>
    <property type="match status" value="1"/>
</dbReference>
<dbReference type="HAMAP" id="MF_00170">
    <property type="entry name" value="Rib_5P_isom_A"/>
    <property type="match status" value="1"/>
</dbReference>
<dbReference type="InterPro" id="IPR037171">
    <property type="entry name" value="NagB/RpiA_transferase-like"/>
</dbReference>
<feature type="active site" description="Proton acceptor" evidence="2">
    <location>
        <position position="107"/>
    </location>
</feature>
<keyword evidence="1 2" id="KW-0413">Isomerase</keyword>
<dbReference type="Pfam" id="PF06026">
    <property type="entry name" value="Rib_5-P_isom_A"/>
    <property type="match status" value="1"/>
</dbReference>
<feature type="binding site" evidence="2">
    <location>
        <begin position="85"/>
        <end position="88"/>
    </location>
    <ligand>
        <name>substrate</name>
    </ligand>
</feature>
<dbReference type="SUPFAM" id="SSF100950">
    <property type="entry name" value="NagB/RpiA/CoA transferase-like"/>
    <property type="match status" value="1"/>
</dbReference>
<feature type="binding site" evidence="2">
    <location>
        <begin position="32"/>
        <end position="35"/>
    </location>
    <ligand>
        <name>substrate</name>
    </ligand>
</feature>
<dbReference type="InterPro" id="IPR020672">
    <property type="entry name" value="Ribose5P_isomerase_typA_subgr"/>
</dbReference>
<accession>A0ABV8V5Y0</accession>
<keyword evidence="4" id="KW-1185">Reference proteome</keyword>